<reference evidence="3 4" key="1">
    <citation type="submission" date="2013-07" db="EMBL/GenBank/DDBJ databases">
        <authorList>
            <person name="Stoco P.H."/>
            <person name="Wagner G."/>
            <person name="Gerber A."/>
            <person name="Zaha A."/>
            <person name="Thompson C."/>
            <person name="Bartholomeu D.C."/>
            <person name="Luckemeyer D.D."/>
            <person name="Bahia D."/>
            <person name="Loreto E."/>
            <person name="Prestes E.B."/>
            <person name="Lima F.M."/>
            <person name="Rodrigues-Luiz G."/>
            <person name="Vallejo G.A."/>
            <person name="Filho J.F."/>
            <person name="Monteiro K.M."/>
            <person name="Tyler K.M."/>
            <person name="de Almeida L.G."/>
            <person name="Ortiz M.F."/>
            <person name="Siervo M.A."/>
            <person name="de Moraes M.H."/>
            <person name="Cunha O.L."/>
            <person name="Mendonca-Neto R."/>
            <person name="Silva R."/>
            <person name="Teixeira S.M."/>
            <person name="Murta S.M."/>
            <person name="Sincero T.C."/>
            <person name="Mendes T.A."/>
            <person name="Urmenyi T.P."/>
            <person name="Silva V.G."/>
            <person name="da Rocha W.D."/>
            <person name="Andersson B."/>
            <person name="Romanha A.J."/>
            <person name="Steindel M."/>
            <person name="de Vasconcelos A.T."/>
            <person name="Grisard E.C."/>
        </authorList>
    </citation>
    <scope>NUCLEOTIDE SEQUENCE [LARGE SCALE GENOMIC DNA]</scope>
    <source>
        <strain evidence="3 4">SC58</strain>
    </source>
</reference>
<evidence type="ECO:0000313" key="4">
    <source>
        <dbReference type="Proteomes" id="UP000031737"/>
    </source>
</evidence>
<feature type="domain" description="EF-hand" evidence="2">
    <location>
        <begin position="91"/>
        <end position="126"/>
    </location>
</feature>
<organism evidence="3 4">
    <name type="scientific">Trypanosoma rangeli SC58</name>
    <dbReference type="NCBI Taxonomy" id="429131"/>
    <lineage>
        <taxon>Eukaryota</taxon>
        <taxon>Discoba</taxon>
        <taxon>Euglenozoa</taxon>
        <taxon>Kinetoplastea</taxon>
        <taxon>Metakinetoplastina</taxon>
        <taxon>Trypanosomatida</taxon>
        <taxon>Trypanosomatidae</taxon>
        <taxon>Trypanosoma</taxon>
        <taxon>Herpetosoma</taxon>
    </lineage>
</organism>
<name>A0A061J3T0_TRYRA</name>
<sequence>MRPGQVAKPITHDQVAELYELFRHFDGAGEGLLEMSRVKDFFLQIAPGFAEDVYAPVLLETNLDNVQEITFAQFFLIFATMSTRLPRNGDYEIEQLKEVFAAFDPERTGYIEVNRFIQIMLEEGKPLSAFEGKELFLQLHYYGCLRKGKVNYGDFLSRIFKYGMPNILFASN</sequence>
<dbReference type="GO" id="GO:0016460">
    <property type="term" value="C:myosin II complex"/>
    <property type="evidence" value="ECO:0007669"/>
    <property type="project" value="TreeGrafter"/>
</dbReference>
<evidence type="ECO:0000256" key="1">
    <source>
        <dbReference type="ARBA" id="ARBA00022737"/>
    </source>
</evidence>
<keyword evidence="1" id="KW-0677">Repeat</keyword>
<dbReference type="PANTHER" id="PTHR23048">
    <property type="entry name" value="MYOSIN LIGHT CHAIN 1, 3"/>
    <property type="match status" value="1"/>
</dbReference>
<comment type="caution">
    <text evidence="3">The sequence shown here is derived from an EMBL/GenBank/DDBJ whole genome shotgun (WGS) entry which is preliminary data.</text>
</comment>
<dbReference type="AlphaFoldDB" id="A0A061J3T0"/>
<dbReference type="InterPro" id="IPR011992">
    <property type="entry name" value="EF-hand-dom_pair"/>
</dbReference>
<protein>
    <recommendedName>
        <fullName evidence="2">EF-hand domain-containing protein</fullName>
    </recommendedName>
</protein>
<dbReference type="PANTHER" id="PTHR23048:SF0">
    <property type="entry name" value="CALMODULIN LIKE 3"/>
    <property type="match status" value="1"/>
</dbReference>
<accession>A0A061J3T0</accession>
<dbReference type="EMBL" id="AUPL01002753">
    <property type="protein sequence ID" value="ESL09524.1"/>
    <property type="molecule type" value="Genomic_DNA"/>
</dbReference>
<dbReference type="InterPro" id="IPR050230">
    <property type="entry name" value="CALM/Myosin/TropC-like"/>
</dbReference>
<keyword evidence="4" id="KW-1185">Reference proteome</keyword>
<dbReference type="PROSITE" id="PS50222">
    <property type="entry name" value="EF_HAND_2"/>
    <property type="match status" value="1"/>
</dbReference>
<dbReference type="GO" id="GO:0005509">
    <property type="term" value="F:calcium ion binding"/>
    <property type="evidence" value="ECO:0007669"/>
    <property type="project" value="InterPro"/>
</dbReference>
<evidence type="ECO:0000259" key="2">
    <source>
        <dbReference type="PROSITE" id="PS50222"/>
    </source>
</evidence>
<evidence type="ECO:0000313" key="3">
    <source>
        <dbReference type="EMBL" id="ESL09524.1"/>
    </source>
</evidence>
<dbReference type="InterPro" id="IPR002048">
    <property type="entry name" value="EF_hand_dom"/>
</dbReference>
<gene>
    <name evidence="3" type="ORF">TRSC58_02753</name>
</gene>
<dbReference type="Proteomes" id="UP000031737">
    <property type="component" value="Unassembled WGS sequence"/>
</dbReference>
<dbReference type="SUPFAM" id="SSF47473">
    <property type="entry name" value="EF-hand"/>
    <property type="match status" value="1"/>
</dbReference>
<dbReference type="Gene3D" id="1.10.238.10">
    <property type="entry name" value="EF-hand"/>
    <property type="match status" value="1"/>
</dbReference>
<dbReference type="OrthoDB" id="26525at2759"/>
<dbReference type="VEuPathDB" id="TriTrypDB:TRSC58_02753"/>
<proteinExistence type="predicted"/>